<evidence type="ECO:0000313" key="2">
    <source>
        <dbReference type="EMBL" id="XCH75476.1"/>
    </source>
</evidence>
<reference evidence="2" key="2">
    <citation type="submission" date="2024-06" db="EMBL/GenBank/DDBJ databases">
        <title>Micromonospora mangrovi CCTCC AA 2012012 genome sequences.</title>
        <authorList>
            <person name="Gao J."/>
        </authorList>
    </citation>
    <scope>NUCLEOTIDE SEQUENCE</scope>
    <source>
        <strain evidence="2">CCTCC AA 2012012</strain>
    </source>
</reference>
<sequence>MEFDLVVPPSRRLQVAVKQFSLGLVRSGVRVTFSADTDAIHLLTVGVRLKSMCSHLWRGPYRRWNVDSPQLPRDRGGVMDFVEFMIDGPLAVDRDDIEDELNRALLGRGEVTGAGTSESGSLLDVDVRATADRRAVLDAIFGVLAALEVGDSVRVRPGDEQTWLRPSEWEPS</sequence>
<protein>
    <submittedName>
        <fullName evidence="1">Uncharacterized protein</fullName>
    </submittedName>
</protein>
<dbReference type="AlphaFoldDB" id="A0AAU7MB79"/>
<dbReference type="RefSeq" id="WP_350934986.1">
    <property type="nucleotide sequence ID" value="NZ_CP157762.1"/>
</dbReference>
<gene>
    <name evidence="2" type="ORF">ABUL08_05115</name>
    <name evidence="1" type="ORF">VK199_05080</name>
</gene>
<name>A0AAU7MB79_9ACTN</name>
<evidence type="ECO:0000313" key="1">
    <source>
        <dbReference type="EMBL" id="XBP94774.1"/>
    </source>
</evidence>
<accession>A0AAU7MB79</accession>
<proteinExistence type="predicted"/>
<organism evidence="1">
    <name type="scientific">Micromonospora sp. CCTCC AA 2012012</name>
    <dbReference type="NCBI Taxonomy" id="3111921"/>
    <lineage>
        <taxon>Bacteria</taxon>
        <taxon>Bacillati</taxon>
        <taxon>Actinomycetota</taxon>
        <taxon>Actinomycetes</taxon>
        <taxon>Micromonosporales</taxon>
        <taxon>Micromonosporaceae</taxon>
        <taxon>Micromonospora</taxon>
    </lineage>
</organism>
<reference evidence="1" key="1">
    <citation type="submission" date="2024-01" db="EMBL/GenBank/DDBJ databases">
        <title>The genome sequence of Micromonospora mangrovi CCTCC AA 2012012.</title>
        <authorList>
            <person name="Gao J."/>
        </authorList>
    </citation>
    <scope>NUCLEOTIDE SEQUENCE</scope>
    <source>
        <strain evidence="1">CCTCC AA 2012012</strain>
    </source>
</reference>
<dbReference type="EMBL" id="CP159342">
    <property type="protein sequence ID" value="XCH75476.1"/>
    <property type="molecule type" value="Genomic_DNA"/>
</dbReference>
<dbReference type="EMBL" id="CP157762">
    <property type="protein sequence ID" value="XBP94774.1"/>
    <property type="molecule type" value="Genomic_DNA"/>
</dbReference>